<protein>
    <submittedName>
        <fullName evidence="7">Zinc ABC transporter ATP-binding protein AztA</fullName>
    </submittedName>
</protein>
<dbReference type="PANTHER" id="PTHR42734:SF5">
    <property type="entry name" value="IRON TRANSPORT SYSTEM ATP-BINDING PROTEIN HI_0361-RELATED"/>
    <property type="match status" value="1"/>
</dbReference>
<comment type="caution">
    <text evidence="7">The sequence shown here is derived from an EMBL/GenBank/DDBJ whole genome shotgun (WGS) entry which is preliminary data.</text>
</comment>
<dbReference type="SMART" id="SM00382">
    <property type="entry name" value="AAA"/>
    <property type="match status" value="1"/>
</dbReference>
<evidence type="ECO:0000259" key="6">
    <source>
        <dbReference type="PROSITE" id="PS50893"/>
    </source>
</evidence>
<dbReference type="NCBIfam" id="NF040873">
    <property type="entry name" value="AztA"/>
    <property type="match status" value="1"/>
</dbReference>
<organism evidence="7 8">
    <name type="scientific">Streptomyces chisholmiae</name>
    <dbReference type="NCBI Taxonomy" id="3075540"/>
    <lineage>
        <taxon>Bacteria</taxon>
        <taxon>Bacillati</taxon>
        <taxon>Actinomycetota</taxon>
        <taxon>Actinomycetes</taxon>
        <taxon>Kitasatosporales</taxon>
        <taxon>Streptomycetaceae</taxon>
        <taxon>Streptomyces</taxon>
    </lineage>
</organism>
<dbReference type="Proteomes" id="UP001183410">
    <property type="component" value="Unassembled WGS sequence"/>
</dbReference>
<dbReference type="GO" id="GO:0005524">
    <property type="term" value="F:ATP binding"/>
    <property type="evidence" value="ECO:0007669"/>
    <property type="project" value="UniProtKB-KW"/>
</dbReference>
<keyword evidence="2" id="KW-0813">Transport</keyword>
<feature type="region of interest" description="Disordered" evidence="5">
    <location>
        <begin position="236"/>
        <end position="263"/>
    </location>
</feature>
<dbReference type="SUPFAM" id="SSF52540">
    <property type="entry name" value="P-loop containing nucleoside triphosphate hydrolases"/>
    <property type="match status" value="1"/>
</dbReference>
<keyword evidence="8" id="KW-1185">Reference proteome</keyword>
<reference evidence="8" key="1">
    <citation type="submission" date="2023-07" db="EMBL/GenBank/DDBJ databases">
        <title>30 novel species of actinomycetes from the DSMZ collection.</title>
        <authorList>
            <person name="Nouioui I."/>
        </authorList>
    </citation>
    <scope>NUCLEOTIDE SEQUENCE [LARGE SCALE GENOMIC DNA]</scope>
    <source>
        <strain evidence="8">DSM 44915</strain>
    </source>
</reference>
<dbReference type="Pfam" id="PF00005">
    <property type="entry name" value="ABC_tran"/>
    <property type="match status" value="1"/>
</dbReference>
<dbReference type="InterPro" id="IPR003439">
    <property type="entry name" value="ABC_transporter-like_ATP-bd"/>
</dbReference>
<evidence type="ECO:0000256" key="2">
    <source>
        <dbReference type="ARBA" id="ARBA00022448"/>
    </source>
</evidence>
<evidence type="ECO:0000256" key="1">
    <source>
        <dbReference type="ARBA" id="ARBA00005417"/>
    </source>
</evidence>
<dbReference type="InterPro" id="IPR050153">
    <property type="entry name" value="Metal_Ion_Import_ABC"/>
</dbReference>
<accession>A0ABU2JNW7</accession>
<keyword evidence="4 7" id="KW-0067">ATP-binding</keyword>
<evidence type="ECO:0000256" key="5">
    <source>
        <dbReference type="SAM" id="MobiDB-lite"/>
    </source>
</evidence>
<proteinExistence type="inferred from homology"/>
<feature type="domain" description="ABC transporter" evidence="6">
    <location>
        <begin position="11"/>
        <end position="237"/>
    </location>
</feature>
<gene>
    <name evidence="7" type="primary">aztA</name>
    <name evidence="7" type="ORF">RM844_10315</name>
</gene>
<dbReference type="PROSITE" id="PS50893">
    <property type="entry name" value="ABC_TRANSPORTER_2"/>
    <property type="match status" value="1"/>
</dbReference>
<dbReference type="InterPro" id="IPR017871">
    <property type="entry name" value="ABC_transporter-like_CS"/>
</dbReference>
<dbReference type="PROSITE" id="PS00211">
    <property type="entry name" value="ABC_TRANSPORTER_1"/>
    <property type="match status" value="1"/>
</dbReference>
<dbReference type="EMBL" id="JAVREO010000005">
    <property type="protein sequence ID" value="MDT0266686.1"/>
    <property type="molecule type" value="Genomic_DNA"/>
</dbReference>
<evidence type="ECO:0000256" key="4">
    <source>
        <dbReference type="ARBA" id="ARBA00022840"/>
    </source>
</evidence>
<evidence type="ECO:0000313" key="7">
    <source>
        <dbReference type="EMBL" id="MDT0266686.1"/>
    </source>
</evidence>
<evidence type="ECO:0000313" key="8">
    <source>
        <dbReference type="Proteomes" id="UP001183410"/>
    </source>
</evidence>
<dbReference type="InterPro" id="IPR027417">
    <property type="entry name" value="P-loop_NTPase"/>
</dbReference>
<sequence>MAGGHDASDAVELRAVSAGYAGRQALREITARLPRGRVTALVGANGAGKSSLLSVLAGVLRPTAGTVGGLGGRRPALVVQRSAVSDALPITVRETVAMGRWADLGPWRRPRRADRELVETCLDRLGIQDLARRQLGDLSGGQRQRALIAQGLAQRPELLLLDEPTTGLDAEAHRLITDALDRAWAEDGTTVVHATHDLELALRAHHCLLLAHGRLLAAGPPAEVLTQDALRRAWGTPDLTPWPPAEPAATHGTASVPDRGGHR</sequence>
<dbReference type="Gene3D" id="3.40.50.300">
    <property type="entry name" value="P-loop containing nucleotide triphosphate hydrolases"/>
    <property type="match status" value="1"/>
</dbReference>
<keyword evidence="3" id="KW-0547">Nucleotide-binding</keyword>
<dbReference type="InterPro" id="IPR003593">
    <property type="entry name" value="AAA+_ATPase"/>
</dbReference>
<comment type="similarity">
    <text evidence="1">Belongs to the ABC transporter superfamily.</text>
</comment>
<evidence type="ECO:0000256" key="3">
    <source>
        <dbReference type="ARBA" id="ARBA00022741"/>
    </source>
</evidence>
<dbReference type="PANTHER" id="PTHR42734">
    <property type="entry name" value="METAL TRANSPORT SYSTEM ATP-BINDING PROTEIN TM_0124-RELATED"/>
    <property type="match status" value="1"/>
</dbReference>
<name>A0ABU2JNW7_9ACTN</name>
<dbReference type="InterPro" id="IPR047748">
    <property type="entry name" value="AztA-like"/>
</dbReference>